<keyword evidence="2" id="KW-1185">Reference proteome</keyword>
<comment type="caution">
    <text evidence="1">The sequence shown here is derived from an EMBL/GenBank/DDBJ whole genome shotgun (WGS) entry which is preliminary data.</text>
</comment>
<reference evidence="1" key="1">
    <citation type="submission" date="2020-02" db="EMBL/GenBank/DDBJ databases">
        <title>Genome sequencing of the panga catfish, Pangasius djambal.</title>
        <authorList>
            <person name="Wen M."/>
            <person name="Zahm M."/>
            <person name="Roques C."/>
            <person name="Cabau C."/>
            <person name="Klopp C."/>
            <person name="Donnadieu C."/>
            <person name="Jouanno E."/>
            <person name="Avarre J.-C."/>
            <person name="Campet M."/>
            <person name="Ha T."/>
            <person name="Dugue R."/>
            <person name="Lampietro C."/>
            <person name="Louis A."/>
            <person name="Herpin A."/>
            <person name="Echchiki A."/>
            <person name="Berthelot C."/>
            <person name="Parey E."/>
            <person name="Roest-Crollius H."/>
            <person name="Braasch I."/>
            <person name="Postlethwait J.H."/>
            <person name="Bobe J."/>
            <person name="Montfort J."/>
            <person name="Bouchez O."/>
            <person name="Begum T."/>
            <person name="Schartl M."/>
            <person name="Gustiano R."/>
            <person name="Guiguen Y."/>
        </authorList>
    </citation>
    <scope>NUCLEOTIDE SEQUENCE</scope>
    <source>
        <strain evidence="1">Pdj_M5554</strain>
    </source>
</reference>
<sequence>MIIWRGGKRQWVFWELIESTLTDEPNHTSRVSEKSRTSQPASQLFRRTGVALTSEHGSPNQPIGTLFRGSADENKSPLSVV</sequence>
<gene>
    <name evidence="1" type="ORF">PDJAM_G00205060</name>
</gene>
<organism evidence="1 2">
    <name type="scientific">Pangasius djambal</name>
    <dbReference type="NCBI Taxonomy" id="1691987"/>
    <lineage>
        <taxon>Eukaryota</taxon>
        <taxon>Metazoa</taxon>
        <taxon>Chordata</taxon>
        <taxon>Craniata</taxon>
        <taxon>Vertebrata</taxon>
        <taxon>Euteleostomi</taxon>
        <taxon>Actinopterygii</taxon>
        <taxon>Neopterygii</taxon>
        <taxon>Teleostei</taxon>
        <taxon>Ostariophysi</taxon>
        <taxon>Siluriformes</taxon>
        <taxon>Pangasiidae</taxon>
        <taxon>Pangasius</taxon>
    </lineage>
</organism>
<accession>A0ACC5YA97</accession>
<evidence type="ECO:0000313" key="2">
    <source>
        <dbReference type="Proteomes" id="UP000830395"/>
    </source>
</evidence>
<protein>
    <submittedName>
        <fullName evidence="1">Uncharacterized protein</fullName>
    </submittedName>
</protein>
<name>A0ACC5YA97_9TELE</name>
<dbReference type="EMBL" id="CM040978">
    <property type="protein sequence ID" value="MCJ8731896.1"/>
    <property type="molecule type" value="Genomic_DNA"/>
</dbReference>
<proteinExistence type="predicted"/>
<evidence type="ECO:0000313" key="1">
    <source>
        <dbReference type="EMBL" id="MCJ8731896.1"/>
    </source>
</evidence>
<dbReference type="Proteomes" id="UP000830395">
    <property type="component" value="Chromosome 4"/>
</dbReference>